<organism evidence="10 11">
    <name type="scientific">Streptococcus sobrinus W1703</name>
    <dbReference type="NCBI Taxonomy" id="1227275"/>
    <lineage>
        <taxon>Bacteria</taxon>
        <taxon>Bacillati</taxon>
        <taxon>Bacillota</taxon>
        <taxon>Bacilli</taxon>
        <taxon>Lactobacillales</taxon>
        <taxon>Streptococcaceae</taxon>
        <taxon>Streptococcus</taxon>
    </lineage>
</organism>
<dbReference type="RefSeq" id="WP_019777332.1">
    <property type="nucleotide sequence ID" value="NZ_KI259694.1"/>
</dbReference>
<evidence type="ECO:0000256" key="4">
    <source>
        <dbReference type="ARBA" id="ARBA00022475"/>
    </source>
</evidence>
<proteinExistence type="inferred from homology"/>
<evidence type="ECO:0000256" key="2">
    <source>
        <dbReference type="ARBA" id="ARBA00007783"/>
    </source>
</evidence>
<evidence type="ECO:0000313" key="10">
    <source>
        <dbReference type="EMBL" id="ERJ78056.1"/>
    </source>
</evidence>
<dbReference type="InterPro" id="IPR047817">
    <property type="entry name" value="ABC2_TM_bact-type"/>
</dbReference>
<comment type="similarity">
    <text evidence="2">Belongs to the ABC-2 integral membrane protein family.</text>
</comment>
<dbReference type="PATRIC" id="fig|1227275.3.peg.385"/>
<keyword evidence="6 8" id="KW-1133">Transmembrane helix</keyword>
<comment type="caution">
    <text evidence="10">The sequence shown here is derived from an EMBL/GenBank/DDBJ whole genome shotgun (WGS) entry which is preliminary data.</text>
</comment>
<dbReference type="Proteomes" id="UP000016617">
    <property type="component" value="Unassembled WGS sequence"/>
</dbReference>
<dbReference type="GO" id="GO:0140359">
    <property type="term" value="F:ABC-type transporter activity"/>
    <property type="evidence" value="ECO:0007669"/>
    <property type="project" value="InterPro"/>
</dbReference>
<dbReference type="EMBL" id="AWVA01000023">
    <property type="protein sequence ID" value="ERJ78056.1"/>
    <property type="molecule type" value="Genomic_DNA"/>
</dbReference>
<sequence length="379" mass="42410">MRILAISKRIIKEMLRDKRTLALMFVAPIIIMWLLNVMFSANTTTDVTIARVDTSGQVVKNLQDTKHVTLKNYTSLKQAKADMKTGQVDAVLTQKGDKELKVRYANTDATKTTMIRQVLKAAIAKDSTSQLADGMKQLTTKLKQIQASLPPQMQTQKPLASQQVSKVSLKESYNYGDKDSNFFNKMIPIMMGFIVFFFVFLISGMALLKERTSGTLDRLLATPVKRSDIVFGYLLAYGLLAVVQTLVIVFATIWLLDIEVVGNVAYVILVNVLMALVALAFGILLSTLAKSEFQMMQFIPLVVIPQFFFSGLIPLDSMASWVRVIGKFLPLPYSGDALTKVMMRGQGLSAVSTDIWVLLFFVMILTVCNIWGMKRYRKV</sequence>
<keyword evidence="5 8" id="KW-0812">Transmembrane</keyword>
<evidence type="ECO:0000256" key="1">
    <source>
        <dbReference type="ARBA" id="ARBA00004651"/>
    </source>
</evidence>
<dbReference type="GO" id="GO:0005886">
    <property type="term" value="C:plasma membrane"/>
    <property type="evidence" value="ECO:0007669"/>
    <property type="project" value="UniProtKB-SubCell"/>
</dbReference>
<feature type="domain" description="ABC transmembrane type-2" evidence="9">
    <location>
        <begin position="149"/>
        <end position="376"/>
    </location>
</feature>
<evidence type="ECO:0000256" key="3">
    <source>
        <dbReference type="ARBA" id="ARBA00022448"/>
    </source>
</evidence>
<dbReference type="InterPro" id="IPR013525">
    <property type="entry name" value="ABC2_TM"/>
</dbReference>
<keyword evidence="7 8" id="KW-0472">Membrane</keyword>
<gene>
    <name evidence="10" type="ORF">HMPREF1557_00437</name>
</gene>
<dbReference type="HOGENOM" id="CLU_039483_7_0_9"/>
<accession>U2IVU7</accession>
<evidence type="ECO:0000256" key="7">
    <source>
        <dbReference type="ARBA" id="ARBA00023136"/>
    </source>
</evidence>
<feature type="transmembrane region" description="Helical" evidence="8">
    <location>
        <begin position="266"/>
        <end position="286"/>
    </location>
</feature>
<dbReference type="InterPro" id="IPR051449">
    <property type="entry name" value="ABC-2_transporter_component"/>
</dbReference>
<reference evidence="10 11" key="1">
    <citation type="submission" date="2013-06" db="EMBL/GenBank/DDBJ databases">
        <authorList>
            <person name="Weinstock G."/>
            <person name="Sodergren E."/>
            <person name="Lobos E.A."/>
            <person name="Fulton L."/>
            <person name="Fulton R."/>
            <person name="Courtney L."/>
            <person name="Fronick C."/>
            <person name="O'Laughlin M."/>
            <person name="Godfrey J."/>
            <person name="Wilson R.M."/>
            <person name="Miner T."/>
            <person name="Farmer C."/>
            <person name="Delehaunty K."/>
            <person name="Cordes M."/>
            <person name="Minx P."/>
            <person name="Tomlinson C."/>
            <person name="Chen J."/>
            <person name="Wollam A."/>
            <person name="Pepin K.H."/>
            <person name="Bhonagiri V."/>
            <person name="Zhang X."/>
            <person name="Warren W."/>
            <person name="Mitreva M."/>
            <person name="Mardis E.R."/>
            <person name="Wilson R.K."/>
        </authorList>
    </citation>
    <scope>NUCLEOTIDE SEQUENCE [LARGE SCALE GENOMIC DNA]</scope>
    <source>
        <strain evidence="10 11">W1703</strain>
    </source>
</reference>
<dbReference type="PROSITE" id="PS51012">
    <property type="entry name" value="ABC_TM2"/>
    <property type="match status" value="1"/>
</dbReference>
<feature type="transmembrane region" description="Helical" evidence="8">
    <location>
        <begin position="229"/>
        <end position="254"/>
    </location>
</feature>
<dbReference type="Pfam" id="PF12698">
    <property type="entry name" value="ABC2_membrane_3"/>
    <property type="match status" value="1"/>
</dbReference>
<feature type="transmembrane region" description="Helical" evidence="8">
    <location>
        <begin position="21"/>
        <end position="39"/>
    </location>
</feature>
<evidence type="ECO:0000313" key="11">
    <source>
        <dbReference type="Proteomes" id="UP000016617"/>
    </source>
</evidence>
<evidence type="ECO:0000256" key="6">
    <source>
        <dbReference type="ARBA" id="ARBA00022989"/>
    </source>
</evidence>
<dbReference type="PANTHER" id="PTHR30294:SF38">
    <property type="entry name" value="TRANSPORT PERMEASE PROTEIN"/>
    <property type="match status" value="1"/>
</dbReference>
<feature type="transmembrane region" description="Helical" evidence="8">
    <location>
        <begin position="355"/>
        <end position="373"/>
    </location>
</feature>
<evidence type="ECO:0000259" key="9">
    <source>
        <dbReference type="PROSITE" id="PS51012"/>
    </source>
</evidence>
<evidence type="ECO:0000256" key="8">
    <source>
        <dbReference type="SAM" id="Phobius"/>
    </source>
</evidence>
<evidence type="ECO:0000256" key="5">
    <source>
        <dbReference type="ARBA" id="ARBA00022692"/>
    </source>
</evidence>
<protein>
    <submittedName>
        <fullName evidence="10">Putative ABC transporter</fullName>
    </submittedName>
</protein>
<keyword evidence="4" id="KW-1003">Cell membrane</keyword>
<feature type="transmembrane region" description="Helical" evidence="8">
    <location>
        <begin position="186"/>
        <end position="208"/>
    </location>
</feature>
<dbReference type="OrthoDB" id="9776218at2"/>
<name>U2IVU7_9STRE</name>
<dbReference type="AlphaFoldDB" id="U2IVU7"/>
<keyword evidence="3" id="KW-0813">Transport</keyword>
<dbReference type="PANTHER" id="PTHR30294">
    <property type="entry name" value="MEMBRANE COMPONENT OF ABC TRANSPORTER YHHJ-RELATED"/>
    <property type="match status" value="1"/>
</dbReference>
<feature type="transmembrane region" description="Helical" evidence="8">
    <location>
        <begin position="298"/>
        <end position="315"/>
    </location>
</feature>
<comment type="subcellular location">
    <subcellularLocation>
        <location evidence="1">Cell membrane</location>
        <topology evidence="1">Multi-pass membrane protein</topology>
    </subcellularLocation>
</comment>